<dbReference type="InterPro" id="IPR037094">
    <property type="entry name" value="Glyco_hydro_38_cen_sf"/>
</dbReference>
<evidence type="ECO:0000256" key="4">
    <source>
        <dbReference type="ARBA" id="ARBA00023295"/>
    </source>
</evidence>
<dbReference type="EC" id="3.2.1.24" evidence="6"/>
<keyword evidence="7" id="KW-1185">Reference proteome</keyword>
<dbReference type="InterPro" id="IPR041509">
    <property type="entry name" value="GH38_beta-1"/>
</dbReference>
<dbReference type="Pfam" id="PF18438">
    <property type="entry name" value="Glyco_hydro_38"/>
    <property type="match status" value="1"/>
</dbReference>
<dbReference type="PANTHER" id="PTHR46017">
    <property type="entry name" value="ALPHA-MANNOSIDASE 2C1"/>
    <property type="match status" value="1"/>
</dbReference>
<dbReference type="SUPFAM" id="SSF88713">
    <property type="entry name" value="Glycoside hydrolase/deacetylase"/>
    <property type="match status" value="1"/>
</dbReference>
<dbReference type="Gene3D" id="2.60.40.2220">
    <property type="match status" value="1"/>
</dbReference>
<comment type="similarity">
    <text evidence="1">Belongs to the glycosyl hydrolase 38 family.</text>
</comment>
<evidence type="ECO:0000313" key="6">
    <source>
        <dbReference type="EMBL" id="MET3644362.1"/>
    </source>
</evidence>
<protein>
    <submittedName>
        <fullName evidence="6">Alpha-mannosidase</fullName>
        <ecNumber evidence="6">3.2.1.24</ecNumber>
    </submittedName>
</protein>
<dbReference type="Proteomes" id="UP001549055">
    <property type="component" value="Unassembled WGS sequence"/>
</dbReference>
<comment type="caution">
    <text evidence="6">The sequence shown here is derived from an EMBL/GenBank/DDBJ whole genome shotgun (WGS) entry which is preliminary data.</text>
</comment>
<dbReference type="Gene3D" id="3.20.110.10">
    <property type="entry name" value="Glycoside hydrolase 38, N terminal domain"/>
    <property type="match status" value="1"/>
</dbReference>
<evidence type="ECO:0000256" key="2">
    <source>
        <dbReference type="ARBA" id="ARBA00022723"/>
    </source>
</evidence>
<dbReference type="EMBL" id="JBEPMK010000003">
    <property type="protein sequence ID" value="MET3644362.1"/>
    <property type="molecule type" value="Genomic_DNA"/>
</dbReference>
<dbReference type="SMART" id="SM00872">
    <property type="entry name" value="Alpha-mann_mid"/>
    <property type="match status" value="1"/>
</dbReference>
<keyword evidence="4 6" id="KW-0326">Glycosidase</keyword>
<dbReference type="Gene3D" id="1.20.1270.50">
    <property type="entry name" value="Glycoside hydrolase family 38, central domain"/>
    <property type="match status" value="1"/>
</dbReference>
<dbReference type="InterPro" id="IPR011013">
    <property type="entry name" value="Gal_mutarotase_sf_dom"/>
</dbReference>
<dbReference type="SUPFAM" id="SSF74650">
    <property type="entry name" value="Galactose mutarotase-like"/>
    <property type="match status" value="1"/>
</dbReference>
<keyword evidence="2" id="KW-0479">Metal-binding</keyword>
<dbReference type="Pfam" id="PF01074">
    <property type="entry name" value="Glyco_hydro_38N"/>
    <property type="match status" value="1"/>
</dbReference>
<dbReference type="InterPro" id="IPR027291">
    <property type="entry name" value="Glyco_hydro_38_N_sf"/>
</dbReference>
<dbReference type="GO" id="GO:0004559">
    <property type="term" value="F:alpha-mannosidase activity"/>
    <property type="evidence" value="ECO:0007669"/>
    <property type="project" value="UniProtKB-EC"/>
</dbReference>
<reference evidence="6 7" key="1">
    <citation type="submission" date="2024-06" db="EMBL/GenBank/DDBJ databases">
        <title>Genomic Encyclopedia of Type Strains, Phase IV (KMG-IV): sequencing the most valuable type-strain genomes for metagenomic binning, comparative biology and taxonomic classification.</title>
        <authorList>
            <person name="Goeker M."/>
        </authorList>
    </citation>
    <scope>NUCLEOTIDE SEQUENCE [LARGE SCALE GENOMIC DNA]</scope>
    <source>
        <strain evidence="6 7">DSM 15349</strain>
    </source>
</reference>
<dbReference type="Pfam" id="PF07748">
    <property type="entry name" value="Glyco_hydro_38C"/>
    <property type="match status" value="1"/>
</dbReference>
<dbReference type="SUPFAM" id="SSF88688">
    <property type="entry name" value="Families 57/38 glycoside transferase middle domain"/>
    <property type="match status" value="1"/>
</dbReference>
<sequence length="878" mass="99381">MTRETVHIISHSHWDREWYLPLEAHRMRLVELFEDLFELFETDPEFKSFHLDGQTIVLDDYLEIRPQNRDKLLHYIHEGRLKVGPFYILQDDYLITDEAHARNALIGHLESKKWGAEGHVPVGYYPDTFGNVGQIPQLAKLSQLDTVAFGRGVKPIGFDNQVLSDDVFQSSFSEMTWQGADDSQVLGILFANWYSNGNEIPVEPSAAKVFWDKKLADARKYASTSHLLFMNGCDHQPVQKNLSQAIRVARELYPDIDFVHSDFKTYTEAVKAANQQGLSVVKGELTSQETDGWYTLANTASTRIYLKQAFDRASTLLAEEVEPFAIMSGQKYPSDELTYAWKLLLQNAPHDSICGCSIDDVHREMEVRLARVQQVGDFLLHRTFDQWAKELQTEDLSDLAFTVVNPTPHRQTKTVSVDLTVKKEALLAGKLAQTHAELEQLPLPNLGVADAQGNRIPAKIEDLGAIFDYTLPKDKFRQAGFARKLRVTVPMEDMPPLSWKTFQLIEVEETAQEQTFTFENDFLAISFQEGKGLQLTEKATGRTVDNFLSFEDVGDIGNEYIFVQTADGEVVRAHAENLRSLERIGAMQRFTSDFRLAVPVSAAESLLAEQIELVECMKRKSSRSEQLMDLPIQVTFTLYDHSPQLHVTATFTNQMKDHRLRAMIATGLTADSHEADSTFETVVRFNTPSKYWENPNFAQRHRTFVSLAEESRAVTLSSQGLHEYEVVNQSELALTVLRATGELGDWGYFPTPDAQCLREFQVDFAIELHASKDKYAAYSRAKSFSSSLLAKQISQHAGSIASSGLVNLHPALADDRLCITSLKRAEDGQSTVLRYYNMVDEEVVLEGHQATCLDLLEHEIPRDASRIHSQEIRTELLE</sequence>
<keyword evidence="3 6" id="KW-0378">Hydrolase</keyword>
<dbReference type="InterPro" id="IPR011682">
    <property type="entry name" value="Glyco_hydro_38_C"/>
</dbReference>
<name>A0ABV2JKC1_9STRE</name>
<dbReference type="PANTHER" id="PTHR46017:SF2">
    <property type="entry name" value="MANNOSYLGLYCERATE HYDROLASE"/>
    <property type="match status" value="1"/>
</dbReference>
<accession>A0ABV2JKC1</accession>
<dbReference type="InterPro" id="IPR011330">
    <property type="entry name" value="Glyco_hydro/deAcase_b/a-brl"/>
</dbReference>
<proteinExistence type="inferred from homology"/>
<gene>
    <name evidence="6" type="ORF">ABID27_000986</name>
</gene>
<feature type="domain" description="Glycoside hydrolase family 38 central" evidence="5">
    <location>
        <begin position="299"/>
        <end position="369"/>
    </location>
</feature>
<dbReference type="InterPro" id="IPR028995">
    <property type="entry name" value="Glyco_hydro_57/38_cen_sf"/>
</dbReference>
<dbReference type="InterPro" id="IPR015341">
    <property type="entry name" value="Glyco_hydro_38_cen"/>
</dbReference>
<dbReference type="RefSeq" id="WP_354280645.1">
    <property type="nucleotide sequence ID" value="NZ_JBEPMK010000003.1"/>
</dbReference>
<organism evidence="6 7">
    <name type="scientific">Streptococcus gallinaceus</name>
    <dbReference type="NCBI Taxonomy" id="165758"/>
    <lineage>
        <taxon>Bacteria</taxon>
        <taxon>Bacillati</taxon>
        <taxon>Bacillota</taxon>
        <taxon>Bacilli</taxon>
        <taxon>Lactobacillales</taxon>
        <taxon>Streptococcaceae</taxon>
        <taxon>Streptococcus</taxon>
    </lineage>
</organism>
<evidence type="ECO:0000256" key="3">
    <source>
        <dbReference type="ARBA" id="ARBA00022801"/>
    </source>
</evidence>
<dbReference type="Gene3D" id="2.60.40.2210">
    <property type="match status" value="1"/>
</dbReference>
<evidence type="ECO:0000313" key="7">
    <source>
        <dbReference type="Proteomes" id="UP001549055"/>
    </source>
</evidence>
<evidence type="ECO:0000259" key="5">
    <source>
        <dbReference type="SMART" id="SM00872"/>
    </source>
</evidence>
<dbReference type="Gene3D" id="2.70.98.30">
    <property type="entry name" value="Golgi alpha-mannosidase II, domain 4"/>
    <property type="match status" value="1"/>
</dbReference>
<evidence type="ECO:0000256" key="1">
    <source>
        <dbReference type="ARBA" id="ARBA00009792"/>
    </source>
</evidence>
<dbReference type="CDD" id="cd10814">
    <property type="entry name" value="GH38N_AMII_SpGH38_like"/>
    <property type="match status" value="1"/>
</dbReference>
<dbReference type="Pfam" id="PF09261">
    <property type="entry name" value="Alpha-mann_mid"/>
    <property type="match status" value="1"/>
</dbReference>
<dbReference type="InterPro" id="IPR000602">
    <property type="entry name" value="Glyco_hydro_38_N"/>
</dbReference>